<sequence length="171" mass="18796">MPTDTRFLPAAGALDADPAVHRIRPDRCVLELTQRLLGIPVLRGRLTVRRATFTRDPEGSSLAAAIDGASFRSAFPLPSATVTRELGEVCFTGEEIAERPPVEFAGRLGFGGSSRDLVLGGELREAGPDRVILWLRGTLPPPRRPLRTEGWFARLLVRRPIRVEFAGEFVQ</sequence>
<proteinExistence type="predicted"/>
<protein>
    <submittedName>
        <fullName evidence="1">Uncharacterized protein</fullName>
    </submittedName>
</protein>
<organism evidence="1 2">
    <name type="scientific">Amycolatopsis dendrobii</name>
    <dbReference type="NCBI Taxonomy" id="2760662"/>
    <lineage>
        <taxon>Bacteria</taxon>
        <taxon>Bacillati</taxon>
        <taxon>Actinomycetota</taxon>
        <taxon>Actinomycetes</taxon>
        <taxon>Pseudonocardiales</taxon>
        <taxon>Pseudonocardiaceae</taxon>
        <taxon>Amycolatopsis</taxon>
    </lineage>
</organism>
<dbReference type="EMBL" id="JACGZW010000023">
    <property type="protein sequence ID" value="MBB1159856.1"/>
    <property type="molecule type" value="Genomic_DNA"/>
</dbReference>
<comment type="caution">
    <text evidence="1">The sequence shown here is derived from an EMBL/GenBank/DDBJ whole genome shotgun (WGS) entry which is preliminary data.</text>
</comment>
<name>A0A7W3W6P9_9PSEU</name>
<accession>A0A7W3W6P9</accession>
<dbReference type="RefSeq" id="WP_182896507.1">
    <property type="nucleotide sequence ID" value="NZ_JACGZW010000023.1"/>
</dbReference>
<dbReference type="AlphaFoldDB" id="A0A7W3W6P9"/>
<evidence type="ECO:0000313" key="2">
    <source>
        <dbReference type="Proteomes" id="UP000526734"/>
    </source>
</evidence>
<keyword evidence="2" id="KW-1185">Reference proteome</keyword>
<dbReference type="Proteomes" id="UP000526734">
    <property type="component" value="Unassembled WGS sequence"/>
</dbReference>
<evidence type="ECO:0000313" key="1">
    <source>
        <dbReference type="EMBL" id="MBB1159856.1"/>
    </source>
</evidence>
<gene>
    <name evidence="1" type="ORF">H4281_42500</name>
</gene>
<reference evidence="1 2" key="1">
    <citation type="submission" date="2020-08" db="EMBL/GenBank/DDBJ databases">
        <title>Amycolatopsis sp. nov. DR6-1 isolated from Dendrobium heterocarpum.</title>
        <authorList>
            <person name="Tedsree N."/>
            <person name="Kuncharoen N."/>
            <person name="Likhitwitayawuid K."/>
            <person name="Tanasupawat S."/>
        </authorList>
    </citation>
    <scope>NUCLEOTIDE SEQUENCE [LARGE SCALE GENOMIC DNA]</scope>
    <source>
        <strain evidence="1 2">DR6-1</strain>
    </source>
</reference>